<dbReference type="AlphaFoldDB" id="A0A1E8FI55"/>
<evidence type="ECO:0000256" key="3">
    <source>
        <dbReference type="ARBA" id="ARBA00022842"/>
    </source>
</evidence>
<dbReference type="PANTHER" id="PTHR10000">
    <property type="entry name" value="PHOSPHOSERINE PHOSPHATASE"/>
    <property type="match status" value="1"/>
</dbReference>
<dbReference type="InterPro" id="IPR006381">
    <property type="entry name" value="HAD-SF-IIB-MPGP"/>
</dbReference>
<dbReference type="NCBIfam" id="TIGR01486">
    <property type="entry name" value="HAD-SF-IIB-MPGP"/>
    <property type="match status" value="1"/>
</dbReference>
<comment type="caution">
    <text evidence="4">The sequence shown here is derived from an EMBL/GenBank/DDBJ whole genome shotgun (WGS) entry which is preliminary data.</text>
</comment>
<sequence>MDQSSTVIFTDMDGTLLDHHTYSFAPAQPTLDALAERGIPVIPNTSKTYAEMTQLRDKIGLNGPFIIENGAAAYIPHGFFKQKPAGTIWQDGFWCKSFISSKGYWLKLLDIVKGEFAGEFTHFSVMSNDELVAATGLSEDEARLAAKRQYGEPVMWLGSEQRKDEFIAAVRDRGATPLEGGRFIHISGDCTKGKALSWFMEEYRRQSAISATSIALGDGKNDIAMMEAADIAVRIASPTHEPPQVNKKDNIYTSTLLGPEGWTEMLSQLLSLKD</sequence>
<accession>A0A1E8FI55</accession>
<dbReference type="InterPro" id="IPR036412">
    <property type="entry name" value="HAD-like_sf"/>
</dbReference>
<dbReference type="Proteomes" id="UP000176037">
    <property type="component" value="Unassembled WGS sequence"/>
</dbReference>
<keyword evidence="5" id="KW-1185">Reference proteome</keyword>
<gene>
    <name evidence="4" type="ORF">BFC17_17355</name>
</gene>
<dbReference type="SFLD" id="SFLDG01142">
    <property type="entry name" value="C2.B.2:_Mannosyl-3-phosphoglyc"/>
    <property type="match status" value="1"/>
</dbReference>
<dbReference type="RefSeq" id="WP_070176216.1">
    <property type="nucleotide sequence ID" value="NZ_BMJR01000001.1"/>
</dbReference>
<dbReference type="Gene3D" id="3.30.980.20">
    <property type="entry name" value="Putative mannosyl-3-phosphoglycerate phosphatase, domain 2"/>
    <property type="match status" value="1"/>
</dbReference>
<dbReference type="EMBL" id="MJIC01000010">
    <property type="protein sequence ID" value="OFI35298.1"/>
    <property type="molecule type" value="Genomic_DNA"/>
</dbReference>
<evidence type="ECO:0000256" key="2">
    <source>
        <dbReference type="ARBA" id="ARBA00022801"/>
    </source>
</evidence>
<keyword evidence="1" id="KW-0479">Metal-binding</keyword>
<dbReference type="SFLD" id="SFLDS00003">
    <property type="entry name" value="Haloacid_Dehalogenase"/>
    <property type="match status" value="1"/>
</dbReference>
<dbReference type="Pfam" id="PF08282">
    <property type="entry name" value="Hydrolase_3"/>
    <property type="match status" value="2"/>
</dbReference>
<dbReference type="GO" id="GO:0050531">
    <property type="term" value="F:mannosyl-3-phosphoglycerate phosphatase activity"/>
    <property type="evidence" value="ECO:0007669"/>
    <property type="project" value="InterPro"/>
</dbReference>
<evidence type="ECO:0000256" key="1">
    <source>
        <dbReference type="ARBA" id="ARBA00022723"/>
    </source>
</evidence>
<dbReference type="GO" id="GO:0005829">
    <property type="term" value="C:cytosol"/>
    <property type="evidence" value="ECO:0007669"/>
    <property type="project" value="TreeGrafter"/>
</dbReference>
<keyword evidence="3" id="KW-0460">Magnesium</keyword>
<dbReference type="GO" id="GO:0000287">
    <property type="term" value="F:magnesium ion binding"/>
    <property type="evidence" value="ECO:0007669"/>
    <property type="project" value="TreeGrafter"/>
</dbReference>
<protein>
    <submittedName>
        <fullName evidence="4">Mannosyl-3-phosphoglycerate phosphatase</fullName>
    </submittedName>
</protein>
<proteinExistence type="predicted"/>
<organism evidence="4 5">
    <name type="scientific">Alteromonas lipolytica</name>
    <dbReference type="NCBI Taxonomy" id="1856405"/>
    <lineage>
        <taxon>Bacteria</taxon>
        <taxon>Pseudomonadati</taxon>
        <taxon>Pseudomonadota</taxon>
        <taxon>Gammaproteobacteria</taxon>
        <taxon>Alteromonadales</taxon>
        <taxon>Alteromonadaceae</taxon>
        <taxon>Alteromonas/Salinimonas group</taxon>
        <taxon>Alteromonas</taxon>
    </lineage>
</organism>
<dbReference type="STRING" id="1856405.BFC17_17355"/>
<dbReference type="OrthoDB" id="193379at2"/>
<dbReference type="InterPro" id="IPR006379">
    <property type="entry name" value="HAD-SF_hydro_IIB"/>
</dbReference>
<dbReference type="SFLD" id="SFLDG01140">
    <property type="entry name" value="C2.B:_Phosphomannomutase_and_P"/>
    <property type="match status" value="1"/>
</dbReference>
<dbReference type="Gene3D" id="3.40.50.1000">
    <property type="entry name" value="HAD superfamily/HAD-like"/>
    <property type="match status" value="1"/>
</dbReference>
<reference evidence="4 5" key="1">
    <citation type="submission" date="2016-09" db="EMBL/GenBank/DDBJ databases">
        <title>Alteromonas lipolytica, a new species isolated from sea water.</title>
        <authorList>
            <person name="Wu Y.-H."/>
            <person name="Cheng H."/>
            <person name="Xu X.-W."/>
        </authorList>
    </citation>
    <scope>NUCLEOTIDE SEQUENCE [LARGE SCALE GENOMIC DNA]</scope>
    <source>
        <strain evidence="4 5">JW12</strain>
    </source>
</reference>
<evidence type="ECO:0000313" key="5">
    <source>
        <dbReference type="Proteomes" id="UP000176037"/>
    </source>
</evidence>
<dbReference type="PANTHER" id="PTHR10000:SF8">
    <property type="entry name" value="HAD SUPERFAMILY HYDROLASE-LIKE, TYPE 3"/>
    <property type="match status" value="1"/>
</dbReference>
<keyword evidence="2" id="KW-0378">Hydrolase</keyword>
<name>A0A1E8FI55_9ALTE</name>
<dbReference type="GO" id="GO:0051479">
    <property type="term" value="P:mannosylglycerate biosynthetic process"/>
    <property type="evidence" value="ECO:0007669"/>
    <property type="project" value="InterPro"/>
</dbReference>
<dbReference type="InterPro" id="IPR023214">
    <property type="entry name" value="HAD_sf"/>
</dbReference>
<evidence type="ECO:0000313" key="4">
    <source>
        <dbReference type="EMBL" id="OFI35298.1"/>
    </source>
</evidence>
<dbReference type="NCBIfam" id="NF001218">
    <property type="entry name" value="PRK00192.1-5"/>
    <property type="match status" value="1"/>
</dbReference>
<dbReference type="NCBIfam" id="TIGR01484">
    <property type="entry name" value="HAD-SF-IIB"/>
    <property type="match status" value="1"/>
</dbReference>
<dbReference type="SUPFAM" id="SSF56784">
    <property type="entry name" value="HAD-like"/>
    <property type="match status" value="1"/>
</dbReference>